<keyword evidence="1" id="KW-0472">Membrane</keyword>
<keyword evidence="1" id="KW-1133">Transmembrane helix</keyword>
<gene>
    <name evidence="3" type="ORF">NYZ96_34250</name>
</gene>
<dbReference type="Pfam" id="PF01569">
    <property type="entry name" value="PAP2"/>
    <property type="match status" value="1"/>
</dbReference>
<sequence length="232" mass="24419">MPAHPRRQCATARACRRHLAHPTEWTRPVHWLSYLTNFGDPYLTVPLAALISLWLAAARALRAACIWSCGIALSAALVAASRIAHIAWGVELAALHFTVVSGHAMLAAAVYPTALVLCDNRGRREHRPGPGLAGLAFAAVIGGSRVLLGYHSTAEVISGLLSGACVAMLTCGHLAFARPRGFALPDPAPFAAAALAAVVMYHGKVAPVSASIDRNAVQLLQWDKSQAGKNGE</sequence>
<feature type="transmembrane region" description="Helical" evidence="1">
    <location>
        <begin position="156"/>
        <end position="176"/>
    </location>
</feature>
<protein>
    <submittedName>
        <fullName evidence="3">Phosphatase PAP2 family protein</fullName>
    </submittedName>
</protein>
<reference evidence="3" key="1">
    <citation type="submission" date="2022-09" db="EMBL/GenBank/DDBJ databases">
        <title>Genomic of Burkholderia gladioli.</title>
        <authorList>
            <person name="Wu H."/>
        </authorList>
    </citation>
    <scope>NUCLEOTIDE SEQUENCE</scope>
    <source>
        <strain evidence="3">ZN-S4</strain>
    </source>
</reference>
<dbReference type="RefSeq" id="WP_124083726.1">
    <property type="nucleotide sequence ID" value="NZ_CADETE010000015.1"/>
</dbReference>
<proteinExistence type="predicted"/>
<organism evidence="3 4">
    <name type="scientific">Burkholderia gladioli</name>
    <name type="common">Pseudomonas marginata</name>
    <name type="synonym">Phytomonas marginata</name>
    <dbReference type="NCBI Taxonomy" id="28095"/>
    <lineage>
        <taxon>Bacteria</taxon>
        <taxon>Pseudomonadati</taxon>
        <taxon>Pseudomonadota</taxon>
        <taxon>Betaproteobacteria</taxon>
        <taxon>Burkholderiales</taxon>
        <taxon>Burkholderiaceae</taxon>
        <taxon>Burkholderia</taxon>
    </lineage>
</organism>
<keyword evidence="1" id="KW-0812">Transmembrane</keyword>
<feature type="transmembrane region" description="Helical" evidence="1">
    <location>
        <begin position="41"/>
        <end position="58"/>
    </location>
</feature>
<feature type="domain" description="Phosphatidic acid phosphatase type 2/haloperoxidase" evidence="2">
    <location>
        <begin position="99"/>
        <end position="170"/>
    </location>
</feature>
<feature type="transmembrane region" description="Helical" evidence="1">
    <location>
        <begin position="94"/>
        <end position="118"/>
    </location>
</feature>
<evidence type="ECO:0000313" key="4">
    <source>
        <dbReference type="Proteomes" id="UP001059745"/>
    </source>
</evidence>
<dbReference type="InterPro" id="IPR000326">
    <property type="entry name" value="PAP2/HPO"/>
</dbReference>
<dbReference type="AlphaFoldDB" id="A0AB38U0G3"/>
<name>A0AB38U0G3_BURGA</name>
<evidence type="ECO:0000259" key="2">
    <source>
        <dbReference type="Pfam" id="PF01569"/>
    </source>
</evidence>
<accession>A0AB38U0G3</accession>
<evidence type="ECO:0000256" key="1">
    <source>
        <dbReference type="SAM" id="Phobius"/>
    </source>
</evidence>
<dbReference type="EMBL" id="CP104215">
    <property type="protein sequence ID" value="UWX73456.1"/>
    <property type="molecule type" value="Genomic_DNA"/>
</dbReference>
<dbReference type="CDD" id="cd01610">
    <property type="entry name" value="PAP2_like"/>
    <property type="match status" value="1"/>
</dbReference>
<feature type="transmembrane region" description="Helical" evidence="1">
    <location>
        <begin position="130"/>
        <end position="150"/>
    </location>
</feature>
<dbReference type="SUPFAM" id="SSF48317">
    <property type="entry name" value="Acid phosphatase/Vanadium-dependent haloperoxidase"/>
    <property type="match status" value="1"/>
</dbReference>
<dbReference type="Proteomes" id="UP001059745">
    <property type="component" value="Chromosome 2"/>
</dbReference>
<dbReference type="InterPro" id="IPR036938">
    <property type="entry name" value="PAP2/HPO_sf"/>
</dbReference>
<evidence type="ECO:0000313" key="3">
    <source>
        <dbReference type="EMBL" id="UWX73456.1"/>
    </source>
</evidence>
<dbReference type="Gene3D" id="1.20.144.10">
    <property type="entry name" value="Phosphatidic acid phosphatase type 2/haloperoxidase"/>
    <property type="match status" value="1"/>
</dbReference>
<feature type="transmembrane region" description="Helical" evidence="1">
    <location>
        <begin position="65"/>
        <end position="88"/>
    </location>
</feature>